<proteinExistence type="predicted"/>
<comment type="caution">
    <text evidence="1">The sequence shown here is derived from an EMBL/GenBank/DDBJ whole genome shotgun (WGS) entry which is preliminary data.</text>
</comment>
<keyword evidence="2" id="KW-1185">Reference proteome</keyword>
<dbReference type="AlphaFoldDB" id="A0A401ZAL2"/>
<dbReference type="Proteomes" id="UP000287224">
    <property type="component" value="Unassembled WGS sequence"/>
</dbReference>
<protein>
    <recommendedName>
        <fullName evidence="3">DUF4388 domain-containing protein</fullName>
    </recommendedName>
</protein>
<name>A0A401ZAL2_9CHLR</name>
<sequence length="203" mass="22462">MYRIGQSTLFQVMQRYQQNGRLRAQLPPGTLGLDNSYVFVDMVQGSIVSCYIVNAQGQLLTSGRSALNTIAYVGVLDWTVMQEYVQTSPRLPAVRTNTTGQIPAIPQHAGHNTAQIPAIPQYAGHNAGPHPATNFIPQRSIPLDSTLLTRFPRHLKRVLVLADGTRTVGKIASILSPHEDRIREVLQILRDLEDMGILSIKRS</sequence>
<organism evidence="1 2">
    <name type="scientific">Dictyobacter aurantiacus</name>
    <dbReference type="NCBI Taxonomy" id="1936993"/>
    <lineage>
        <taxon>Bacteria</taxon>
        <taxon>Bacillati</taxon>
        <taxon>Chloroflexota</taxon>
        <taxon>Ktedonobacteria</taxon>
        <taxon>Ktedonobacterales</taxon>
        <taxon>Dictyobacteraceae</taxon>
        <taxon>Dictyobacter</taxon>
    </lineage>
</organism>
<evidence type="ECO:0000313" key="2">
    <source>
        <dbReference type="Proteomes" id="UP000287224"/>
    </source>
</evidence>
<evidence type="ECO:0000313" key="1">
    <source>
        <dbReference type="EMBL" id="GCE03910.1"/>
    </source>
</evidence>
<accession>A0A401ZAL2</accession>
<dbReference type="RefSeq" id="WP_126595129.1">
    <property type="nucleotide sequence ID" value="NZ_BIFQ01000001.1"/>
</dbReference>
<reference evidence="2" key="1">
    <citation type="submission" date="2018-12" db="EMBL/GenBank/DDBJ databases">
        <title>Tengunoibacter tsumagoiensis gen. nov., sp. nov., Dictyobacter kobayashii sp. nov., D. alpinus sp. nov., and D. joshuensis sp. nov. and description of Dictyobacteraceae fam. nov. within the order Ktedonobacterales isolated from Tengu-no-mugimeshi.</title>
        <authorList>
            <person name="Wang C.M."/>
            <person name="Zheng Y."/>
            <person name="Sakai Y."/>
            <person name="Toyoda A."/>
            <person name="Minakuchi Y."/>
            <person name="Abe K."/>
            <person name="Yokota A."/>
            <person name="Yabe S."/>
        </authorList>
    </citation>
    <scope>NUCLEOTIDE SEQUENCE [LARGE SCALE GENOMIC DNA]</scope>
    <source>
        <strain evidence="2">S-27</strain>
    </source>
</reference>
<dbReference type="OrthoDB" id="158227at2"/>
<gene>
    <name evidence="1" type="ORF">KDAU_12390</name>
</gene>
<dbReference type="EMBL" id="BIFQ01000001">
    <property type="protein sequence ID" value="GCE03910.1"/>
    <property type="molecule type" value="Genomic_DNA"/>
</dbReference>
<evidence type="ECO:0008006" key="3">
    <source>
        <dbReference type="Google" id="ProtNLM"/>
    </source>
</evidence>